<comment type="cofactor">
    <cofactor evidence="11">
        <name>Zn(2+)</name>
        <dbReference type="ChEBI" id="CHEBI:29105"/>
    </cofactor>
    <text evidence="11">Binds 1 zinc ion per subunit.</text>
</comment>
<feature type="domain" description="Peptidase M48" evidence="13">
    <location>
        <begin position="159"/>
        <end position="347"/>
    </location>
</feature>
<keyword evidence="6 11" id="KW-0378">Hydrolase</keyword>
<dbReference type="InterPro" id="IPR050083">
    <property type="entry name" value="HtpX_protease"/>
</dbReference>
<feature type="transmembrane region" description="Helical" evidence="12">
    <location>
        <begin position="31"/>
        <end position="53"/>
    </location>
</feature>
<dbReference type="PANTHER" id="PTHR43221:SF1">
    <property type="entry name" value="PROTEASE HTPX"/>
    <property type="match status" value="1"/>
</dbReference>
<keyword evidence="15" id="KW-1185">Reference proteome</keyword>
<dbReference type="EMBL" id="JBHLWN010000002">
    <property type="protein sequence ID" value="MFC0210903.1"/>
    <property type="molecule type" value="Genomic_DNA"/>
</dbReference>
<proteinExistence type="inferred from homology"/>
<dbReference type="Proteomes" id="UP001589776">
    <property type="component" value="Unassembled WGS sequence"/>
</dbReference>
<gene>
    <name evidence="14" type="ORF">ACFFK0_00310</name>
</gene>
<evidence type="ECO:0000256" key="3">
    <source>
        <dbReference type="ARBA" id="ARBA00022670"/>
    </source>
</evidence>
<dbReference type="Pfam" id="PF01435">
    <property type="entry name" value="Peptidase_M48"/>
    <property type="match status" value="1"/>
</dbReference>
<keyword evidence="10 12" id="KW-0472">Membrane</keyword>
<dbReference type="PANTHER" id="PTHR43221">
    <property type="entry name" value="PROTEASE HTPX"/>
    <property type="match status" value="1"/>
</dbReference>
<dbReference type="Gene3D" id="3.30.2010.10">
    <property type="entry name" value="Metalloproteases ('zincins'), catalytic domain"/>
    <property type="match status" value="1"/>
</dbReference>
<keyword evidence="4 12" id="KW-0812">Transmembrane</keyword>
<comment type="subcellular location">
    <subcellularLocation>
        <location evidence="1">Cell membrane</location>
        <topology evidence="1">Multi-pass membrane protein</topology>
    </subcellularLocation>
</comment>
<evidence type="ECO:0000256" key="6">
    <source>
        <dbReference type="ARBA" id="ARBA00022801"/>
    </source>
</evidence>
<protein>
    <submittedName>
        <fullName evidence="14">M48 family metallopeptidase</fullName>
    </submittedName>
</protein>
<reference evidence="14 15" key="1">
    <citation type="submission" date="2024-09" db="EMBL/GenBank/DDBJ databases">
        <authorList>
            <person name="Sun Q."/>
            <person name="Mori K."/>
        </authorList>
    </citation>
    <scope>NUCLEOTIDE SEQUENCE [LARGE SCALE GENOMIC DNA]</scope>
    <source>
        <strain evidence="14 15">CCM 7759</strain>
    </source>
</reference>
<dbReference type="InterPro" id="IPR001915">
    <property type="entry name" value="Peptidase_M48"/>
</dbReference>
<keyword evidence="7 11" id="KW-0862">Zinc</keyword>
<evidence type="ECO:0000256" key="12">
    <source>
        <dbReference type="SAM" id="Phobius"/>
    </source>
</evidence>
<evidence type="ECO:0000256" key="2">
    <source>
        <dbReference type="ARBA" id="ARBA00022475"/>
    </source>
</evidence>
<evidence type="ECO:0000256" key="1">
    <source>
        <dbReference type="ARBA" id="ARBA00004651"/>
    </source>
</evidence>
<evidence type="ECO:0000256" key="8">
    <source>
        <dbReference type="ARBA" id="ARBA00022989"/>
    </source>
</evidence>
<evidence type="ECO:0000256" key="9">
    <source>
        <dbReference type="ARBA" id="ARBA00023049"/>
    </source>
</evidence>
<keyword evidence="9 11" id="KW-0482">Metalloprotease</keyword>
<name>A0ABV6DE35_9BACL</name>
<organism evidence="14 15">
    <name type="scientific">Paenibacillus chartarius</name>
    <dbReference type="NCBI Taxonomy" id="747481"/>
    <lineage>
        <taxon>Bacteria</taxon>
        <taxon>Bacillati</taxon>
        <taxon>Bacillota</taxon>
        <taxon>Bacilli</taxon>
        <taxon>Bacillales</taxon>
        <taxon>Paenibacillaceae</taxon>
        <taxon>Paenibacillus</taxon>
    </lineage>
</organism>
<evidence type="ECO:0000256" key="11">
    <source>
        <dbReference type="RuleBase" id="RU003983"/>
    </source>
</evidence>
<comment type="similarity">
    <text evidence="11">Belongs to the peptidase M48 family.</text>
</comment>
<evidence type="ECO:0000313" key="15">
    <source>
        <dbReference type="Proteomes" id="UP001589776"/>
    </source>
</evidence>
<keyword evidence="8 12" id="KW-1133">Transmembrane helix</keyword>
<evidence type="ECO:0000256" key="5">
    <source>
        <dbReference type="ARBA" id="ARBA00022723"/>
    </source>
</evidence>
<keyword evidence="3 11" id="KW-0645">Protease</keyword>
<keyword evidence="2" id="KW-1003">Cell membrane</keyword>
<evidence type="ECO:0000313" key="14">
    <source>
        <dbReference type="EMBL" id="MFC0210903.1"/>
    </source>
</evidence>
<feature type="transmembrane region" description="Helical" evidence="12">
    <location>
        <begin position="60"/>
        <end position="83"/>
    </location>
</feature>
<dbReference type="CDD" id="cd07328">
    <property type="entry name" value="M48_Ste24p_like"/>
    <property type="match status" value="1"/>
</dbReference>
<evidence type="ECO:0000256" key="10">
    <source>
        <dbReference type="ARBA" id="ARBA00023136"/>
    </source>
</evidence>
<evidence type="ECO:0000256" key="7">
    <source>
        <dbReference type="ARBA" id="ARBA00022833"/>
    </source>
</evidence>
<evidence type="ECO:0000256" key="4">
    <source>
        <dbReference type="ARBA" id="ARBA00022692"/>
    </source>
</evidence>
<accession>A0ABV6DE35</accession>
<comment type="caution">
    <text evidence="14">The sequence shown here is derived from an EMBL/GenBank/DDBJ whole genome shotgun (WGS) entry which is preliminary data.</text>
</comment>
<dbReference type="RefSeq" id="WP_377467469.1">
    <property type="nucleotide sequence ID" value="NZ_JBHLWN010000002.1"/>
</dbReference>
<sequence length="391" mass="44519">MNGEIQNVPVIENEKIHVKTANKYLWFVPGLYVILCASLLIMTCIGYGFYYFLLHIAPPLVAVLLFGAFLGVGIGVLLGYYSVFSGIFRSLFPRTIEEVGIVMNEAMEPELFEQIKDLCEQMHAEMPKYIILNARSAFFAADAAISLPNEKIRGTILSISLPMLYNVNIDELRSIVSHELAHFTGWDTKFSKKIAPVYQGAMTMLKRIDYGINTDRSDLASFMMVPSLIPTVIVRYYLKWFHNHMVAISRAREYRADAWAAQTCGTATYMSSLEKMHSNPIIFERVSYGDLTGRYKEGRGIINYFQVFRQYSDSLRGEVAQELQFARSKISSADDTHPTLTERLNNLPVCEGKSVSSDPAYVLLKHIEEYERVLSDELSLFHNNRSQLRNH</sequence>
<evidence type="ECO:0000259" key="13">
    <source>
        <dbReference type="Pfam" id="PF01435"/>
    </source>
</evidence>
<keyword evidence="5" id="KW-0479">Metal-binding</keyword>